<dbReference type="GO" id="GO:0006508">
    <property type="term" value="P:proteolysis"/>
    <property type="evidence" value="ECO:0007669"/>
    <property type="project" value="UniProtKB-KW"/>
</dbReference>
<keyword evidence="6" id="KW-1185">Reference proteome</keyword>
<dbReference type="EMBL" id="FXYH01000001">
    <property type="protein sequence ID" value="SMX33440.1"/>
    <property type="molecule type" value="Genomic_DNA"/>
</dbReference>
<organism evidence="5 6">
    <name type="scientific">Pelagimonas varians</name>
    <dbReference type="NCBI Taxonomy" id="696760"/>
    <lineage>
        <taxon>Bacteria</taxon>
        <taxon>Pseudomonadati</taxon>
        <taxon>Pseudomonadota</taxon>
        <taxon>Alphaproteobacteria</taxon>
        <taxon>Rhodobacterales</taxon>
        <taxon>Roseobacteraceae</taxon>
        <taxon>Pelagimonas</taxon>
    </lineage>
</organism>
<dbReference type="RefSeq" id="WP_097802788.1">
    <property type="nucleotide sequence ID" value="NZ_FXYH01000001.1"/>
</dbReference>
<evidence type="ECO:0000256" key="1">
    <source>
        <dbReference type="ARBA" id="ARBA00022612"/>
    </source>
</evidence>
<dbReference type="InterPro" id="IPR006433">
    <property type="entry name" value="Prohead_protease"/>
</dbReference>
<reference evidence="5 6" key="1">
    <citation type="submission" date="2017-05" db="EMBL/GenBank/DDBJ databases">
        <authorList>
            <person name="Song R."/>
            <person name="Chenine A.L."/>
            <person name="Ruprecht R.M."/>
        </authorList>
    </citation>
    <scope>NUCLEOTIDE SEQUENCE [LARGE SCALE GENOMIC DNA]</scope>
    <source>
        <strain evidence="5 6">CECT 8663</strain>
    </source>
</reference>
<dbReference type="SUPFAM" id="SSF50789">
    <property type="entry name" value="Herpes virus serine proteinase, assemblin"/>
    <property type="match status" value="1"/>
</dbReference>
<dbReference type="OrthoDB" id="9804926at2"/>
<feature type="domain" description="Prohead serine protease" evidence="4">
    <location>
        <begin position="19"/>
        <end position="154"/>
    </location>
</feature>
<evidence type="ECO:0000313" key="6">
    <source>
        <dbReference type="Proteomes" id="UP000220836"/>
    </source>
</evidence>
<evidence type="ECO:0000259" key="4">
    <source>
        <dbReference type="Pfam" id="PF04586"/>
    </source>
</evidence>
<dbReference type="Proteomes" id="UP000220836">
    <property type="component" value="Unassembled WGS sequence"/>
</dbReference>
<accession>A0A238JS13</accession>
<dbReference type="Pfam" id="PF04586">
    <property type="entry name" value="Peptidase_S78"/>
    <property type="match status" value="1"/>
</dbReference>
<dbReference type="GO" id="GO:0008233">
    <property type="term" value="F:peptidase activity"/>
    <property type="evidence" value="ECO:0007669"/>
    <property type="project" value="UniProtKB-KW"/>
</dbReference>
<evidence type="ECO:0000256" key="3">
    <source>
        <dbReference type="ARBA" id="ARBA00022801"/>
    </source>
</evidence>
<gene>
    <name evidence="5" type="ORF">PEV8663_00238</name>
</gene>
<dbReference type="InterPro" id="IPR054613">
    <property type="entry name" value="Peptidase_S78_dom"/>
</dbReference>
<evidence type="ECO:0000256" key="2">
    <source>
        <dbReference type="ARBA" id="ARBA00022670"/>
    </source>
</evidence>
<protein>
    <submittedName>
        <fullName evidence="5">Caudovirus prohead protease</fullName>
    </submittedName>
</protein>
<proteinExistence type="predicted"/>
<sequence>MDLEHKFCRFDADVTLVEGTKIEGYASLFGACDQGGDVVTKGAYARSLTKLSGDQRAVKMLWQHDPAQPIGIWDEVREDDRGLYVKGRLLESVERGREAAALIEAGAIDGLSIGYRTVKSSKNDKGQRLLNELELWEVSLVTFPMLPSARVAAKGDDPESDHWAALADVLEDARRNLAGD</sequence>
<dbReference type="AlphaFoldDB" id="A0A238JS13"/>
<keyword evidence="2 5" id="KW-0645">Protease</keyword>
<keyword evidence="1" id="KW-1188">Viral release from host cell</keyword>
<dbReference type="NCBIfam" id="TIGR01543">
    <property type="entry name" value="proheadase_HK97"/>
    <property type="match status" value="1"/>
</dbReference>
<keyword evidence="3" id="KW-0378">Hydrolase</keyword>
<name>A0A238JS13_9RHOB</name>
<evidence type="ECO:0000313" key="5">
    <source>
        <dbReference type="EMBL" id="SMX33440.1"/>
    </source>
</evidence>